<reference evidence="1 2" key="1">
    <citation type="submission" date="2020-04" db="EMBL/GenBank/DDBJ databases">
        <authorList>
            <person name="Wallbank WR R."/>
            <person name="Pardo Diaz C."/>
            <person name="Kozak K."/>
            <person name="Martin S."/>
            <person name="Jiggins C."/>
            <person name="Moest M."/>
            <person name="Warren A I."/>
            <person name="Byers J.R.P. K."/>
            <person name="Montejo-Kovacevich G."/>
            <person name="Yen C E."/>
        </authorList>
    </citation>
    <scope>NUCLEOTIDE SEQUENCE [LARGE SCALE GENOMIC DNA]</scope>
</reference>
<dbReference type="OrthoDB" id="7134310at2759"/>
<sequence length="867" mass="89718">MSIVDSRLYLRRVESPGGGPGRHARQRQQRAALGTVGCTCGALSLLAAGPGGTHGSGSSARHSGCACARHHSHFTPSFANFMSIVDSRLYLRRVESPGGGPGRHARQRQQRAALGTVGCTCGALSLLAAGPGGTHGSGSSARHSGCACARHHSHFTPSFANFMSIVDSRLYLRRVESPGGGPGRHARQRQQRAALGTVGCTCGALSLLAAGPGGTHGSGSSARHSGCACARHHSHFTPSFANFMSIVDSRLYLRRVESPGGGPGRHARQRQQRAALGTVGCTCGALSLLAAGPGGTHGSGSSARHSGCACARHHSHFTPSFANFMSIVDSRLYLRRVESPGGGPGRHARQRQQRAALGTVGCTCGALSLLAAGPGGTHGSGSSARHSGCACARHHSHFTPSFANFMSIVDSRLYLRRVESPGGGPGRHARQRQQRAALGTVGCTCGALSLLAAGPGGTHGSGSSARHSGCACARHHSHFTPSFANFMSIVDSRLYLRRVESPGGGPGRHARQRQQRAALGTVGCTCGALSLLAAGPGGTHGSGSSARHSGCACARHHSHFTPSFANFMSIVDSRLYLRRVESPGGGPGRHARQRQQRAALGTVGCTCGALSLLAAGPGGTHGSGSSARHSGCACARHHSHFTPSFANFMSIVDSRLYLRRVESPGGGPGRHARQRQQRAALGTVGCTCGALSLLAAGPGGTHGSGSSARHSGCACARHHSHFTPSFANFMSIVDSRLYLRRVESPGGGPGRHARQRQQRAALGTVGCTCGALSLLAAGPGGTHGSGSSARHSGCACARHHSHFTPSFANFMSIVDSRLYLRRVESPGGGPGRHARQRQQRAALGVRLRTAPLALHAQLRELYVDSRQ</sequence>
<accession>A0A8S0ZWD7</accession>
<comment type="caution">
    <text evidence="1">The sequence shown here is derived from an EMBL/GenBank/DDBJ whole genome shotgun (WGS) entry which is preliminary data.</text>
</comment>
<proteinExistence type="predicted"/>
<protein>
    <submittedName>
        <fullName evidence="1">Uncharacterized protein</fullName>
    </submittedName>
</protein>
<gene>
    <name evidence="1" type="ORF">APLA_LOCUS7444</name>
</gene>
<evidence type="ECO:0000313" key="1">
    <source>
        <dbReference type="EMBL" id="CAB3236566.1"/>
    </source>
</evidence>
<dbReference type="EMBL" id="CADEBD010000302">
    <property type="protein sequence ID" value="CAB3236566.1"/>
    <property type="molecule type" value="Genomic_DNA"/>
</dbReference>
<dbReference type="AlphaFoldDB" id="A0A8S0ZWD7"/>
<organism evidence="1 2">
    <name type="scientific">Arctia plantaginis</name>
    <name type="common">Wood tiger moth</name>
    <name type="synonym">Phalaena plantaginis</name>
    <dbReference type="NCBI Taxonomy" id="874455"/>
    <lineage>
        <taxon>Eukaryota</taxon>
        <taxon>Metazoa</taxon>
        <taxon>Ecdysozoa</taxon>
        <taxon>Arthropoda</taxon>
        <taxon>Hexapoda</taxon>
        <taxon>Insecta</taxon>
        <taxon>Pterygota</taxon>
        <taxon>Neoptera</taxon>
        <taxon>Endopterygota</taxon>
        <taxon>Lepidoptera</taxon>
        <taxon>Glossata</taxon>
        <taxon>Ditrysia</taxon>
        <taxon>Noctuoidea</taxon>
        <taxon>Erebidae</taxon>
        <taxon>Arctiinae</taxon>
        <taxon>Arctia</taxon>
    </lineage>
</organism>
<dbReference type="Proteomes" id="UP000494256">
    <property type="component" value="Unassembled WGS sequence"/>
</dbReference>
<name>A0A8S0ZWD7_ARCPL</name>
<evidence type="ECO:0000313" key="2">
    <source>
        <dbReference type="Proteomes" id="UP000494256"/>
    </source>
</evidence>